<name>A0A062V436_9PROT</name>
<dbReference type="SUPFAM" id="SSF51161">
    <property type="entry name" value="Trimeric LpxA-like enzymes"/>
    <property type="match status" value="1"/>
</dbReference>
<dbReference type="PANTHER" id="PTHR23416">
    <property type="entry name" value="SIALIC ACID SYNTHASE-RELATED"/>
    <property type="match status" value="1"/>
</dbReference>
<keyword evidence="2 3" id="KW-0808">Transferase</keyword>
<reference evidence="3 4" key="1">
    <citation type="journal article" date="2014" name="Antonie Van Leeuwenhoek">
        <title>Hyphomonas beringensis sp. nov. and Hyphomonas chukchiensis sp. nov., isolated from surface seawater of the Bering Sea and Chukchi Sea.</title>
        <authorList>
            <person name="Li C."/>
            <person name="Lai Q."/>
            <person name="Li G."/>
            <person name="Dong C."/>
            <person name="Wang J."/>
            <person name="Liao Y."/>
            <person name="Shao Z."/>
        </authorList>
    </citation>
    <scope>NUCLEOTIDE SEQUENCE [LARGE SCALE GENOMIC DNA]</scope>
    <source>
        <strain evidence="3 4">PS728</strain>
    </source>
</reference>
<dbReference type="EMBL" id="ARYM01000039">
    <property type="protein sequence ID" value="KCZ96664.1"/>
    <property type="molecule type" value="Genomic_DNA"/>
</dbReference>
<protein>
    <submittedName>
        <fullName evidence="3">Acetyltransferase</fullName>
    </submittedName>
</protein>
<comment type="caution">
    <text evidence="3">The sequence shown here is derived from an EMBL/GenBank/DDBJ whole genome shotgun (WGS) entry which is preliminary data.</text>
</comment>
<accession>A0A062V436</accession>
<dbReference type="OrthoDB" id="9815592at2"/>
<evidence type="ECO:0000256" key="2">
    <source>
        <dbReference type="ARBA" id="ARBA00022679"/>
    </source>
</evidence>
<dbReference type="AlphaFoldDB" id="A0A062V436"/>
<dbReference type="STRING" id="1280954.HPO_18747"/>
<dbReference type="InterPro" id="IPR011004">
    <property type="entry name" value="Trimer_LpxA-like_sf"/>
</dbReference>
<gene>
    <name evidence="3" type="ORF">HPO_18747</name>
</gene>
<evidence type="ECO:0000256" key="1">
    <source>
        <dbReference type="ARBA" id="ARBA00007274"/>
    </source>
</evidence>
<dbReference type="RefSeq" id="WP_035602507.1">
    <property type="nucleotide sequence ID" value="NZ_ARYM01000039.1"/>
</dbReference>
<sequence>MTVTSTERLYKDRLSIGNKVSRRLWGLARILLFSWTPDYGFNGWRIMVLKLFGARIGHGCKIAPDCRIWAPWNLRMGNYVCLAAGVDCYNVALIRLDDHVTISQRSYLCSASHDIRLLARPLTHAPIHIRQHAWVCAEAMIGPGVEIGEGSVAAARAVVMKSVPPWTVVGGNPAVTIKARVLAQSELLQ</sequence>
<dbReference type="GO" id="GO:0008374">
    <property type="term" value="F:O-acyltransferase activity"/>
    <property type="evidence" value="ECO:0007669"/>
    <property type="project" value="TreeGrafter"/>
</dbReference>
<organism evidence="3 4">
    <name type="scientific">Hyphomonas polymorpha PS728</name>
    <dbReference type="NCBI Taxonomy" id="1280954"/>
    <lineage>
        <taxon>Bacteria</taxon>
        <taxon>Pseudomonadati</taxon>
        <taxon>Pseudomonadota</taxon>
        <taxon>Alphaproteobacteria</taxon>
        <taxon>Hyphomonadales</taxon>
        <taxon>Hyphomonadaceae</taxon>
        <taxon>Hyphomonas</taxon>
    </lineage>
</organism>
<evidence type="ECO:0000313" key="3">
    <source>
        <dbReference type="EMBL" id="KCZ96664.1"/>
    </source>
</evidence>
<comment type="similarity">
    <text evidence="1">Belongs to the transferase hexapeptide repeat family.</text>
</comment>
<dbReference type="PATRIC" id="fig|1280954.3.peg.3768"/>
<proteinExistence type="inferred from homology"/>
<dbReference type="Proteomes" id="UP000027100">
    <property type="component" value="Unassembled WGS sequence"/>
</dbReference>
<keyword evidence="4" id="KW-1185">Reference proteome</keyword>
<evidence type="ECO:0000313" key="4">
    <source>
        <dbReference type="Proteomes" id="UP000027100"/>
    </source>
</evidence>
<dbReference type="CDD" id="cd05825">
    <property type="entry name" value="LbH_wcaF_like"/>
    <property type="match status" value="1"/>
</dbReference>
<dbReference type="GO" id="GO:0005829">
    <property type="term" value="C:cytosol"/>
    <property type="evidence" value="ECO:0007669"/>
    <property type="project" value="TreeGrafter"/>
</dbReference>
<dbReference type="eggNOG" id="COG0110">
    <property type="taxonomic scope" value="Bacteria"/>
</dbReference>
<dbReference type="InterPro" id="IPR051159">
    <property type="entry name" value="Hexapeptide_acetyltransf"/>
</dbReference>
<dbReference type="Gene3D" id="2.160.10.10">
    <property type="entry name" value="Hexapeptide repeat proteins"/>
    <property type="match status" value="1"/>
</dbReference>
<dbReference type="PANTHER" id="PTHR23416:SF23">
    <property type="entry name" value="ACETYLTRANSFERASE C18B11.09C-RELATED"/>
    <property type="match status" value="1"/>
</dbReference>